<evidence type="ECO:0008006" key="3">
    <source>
        <dbReference type="Google" id="ProtNLM"/>
    </source>
</evidence>
<protein>
    <recommendedName>
        <fullName evidence="3">PAS domain-containing protein</fullName>
    </recommendedName>
</protein>
<evidence type="ECO:0000313" key="2">
    <source>
        <dbReference type="Proteomes" id="UP000643403"/>
    </source>
</evidence>
<organism evidence="1 2">
    <name type="scientific">Cognatilysobacter xinjiangensis</name>
    <dbReference type="NCBI Taxonomy" id="546892"/>
    <lineage>
        <taxon>Bacteria</taxon>
        <taxon>Pseudomonadati</taxon>
        <taxon>Pseudomonadota</taxon>
        <taxon>Gammaproteobacteria</taxon>
        <taxon>Lysobacterales</taxon>
        <taxon>Lysobacteraceae</taxon>
        <taxon>Cognatilysobacter</taxon>
    </lineage>
</organism>
<dbReference type="RefSeq" id="WP_189447152.1">
    <property type="nucleotide sequence ID" value="NZ_BMXY01000001.1"/>
</dbReference>
<sequence length="180" mass="20401">MSAEPEELYPAVAHYGDMDMESFETYYARWPKALAGLPEPIVRDWVYRHWRCFSDRWIDLAPHTWRFELAELSNDGILAIDHVGSWIAVLDAEGVEYVGDFPRARTRLGRYMLTHGTFPVPIIVAKGAGHVELPRSGGTRMKTPLQLIEGHARLACLRGMIHAGHPQLQASHAIWLVHIP</sequence>
<reference evidence="2" key="1">
    <citation type="journal article" date="2019" name="Int. J. Syst. Evol. Microbiol.">
        <title>The Global Catalogue of Microorganisms (GCM) 10K type strain sequencing project: providing services to taxonomists for standard genome sequencing and annotation.</title>
        <authorList>
            <consortium name="The Broad Institute Genomics Platform"/>
            <consortium name="The Broad Institute Genome Sequencing Center for Infectious Disease"/>
            <person name="Wu L."/>
            <person name="Ma J."/>
        </authorList>
    </citation>
    <scope>NUCLEOTIDE SEQUENCE [LARGE SCALE GENOMIC DNA]</scope>
    <source>
        <strain evidence="2">KCTC 22558</strain>
    </source>
</reference>
<keyword evidence="2" id="KW-1185">Reference proteome</keyword>
<proteinExistence type="predicted"/>
<comment type="caution">
    <text evidence="1">The sequence shown here is derived from an EMBL/GenBank/DDBJ whole genome shotgun (WGS) entry which is preliminary data.</text>
</comment>
<name>A0ABQ3BTN8_9GAMM</name>
<gene>
    <name evidence="1" type="ORF">GCM10008101_08640</name>
</gene>
<evidence type="ECO:0000313" key="1">
    <source>
        <dbReference type="EMBL" id="GGZ57336.1"/>
    </source>
</evidence>
<dbReference type="EMBL" id="BMXY01000001">
    <property type="protein sequence ID" value="GGZ57336.1"/>
    <property type="molecule type" value="Genomic_DNA"/>
</dbReference>
<accession>A0ABQ3BTN8</accession>
<dbReference type="Proteomes" id="UP000643403">
    <property type="component" value="Unassembled WGS sequence"/>
</dbReference>